<evidence type="ECO:0000313" key="1">
    <source>
        <dbReference type="EMBL" id="CBS88433.1"/>
    </source>
</evidence>
<proteinExistence type="predicted"/>
<keyword evidence="2" id="KW-1185">Reference proteome</keyword>
<keyword evidence="1" id="KW-0614">Plasmid</keyword>
<dbReference type="AlphaFoldDB" id="G7ZB49"/>
<dbReference type="KEGG" id="ali:AZOLI_p10118"/>
<organism evidence="1 2">
    <name type="scientific">Azospirillum lipoferum (strain 4B)</name>
    <dbReference type="NCBI Taxonomy" id="862719"/>
    <lineage>
        <taxon>Bacteria</taxon>
        <taxon>Pseudomonadati</taxon>
        <taxon>Pseudomonadota</taxon>
        <taxon>Alphaproteobacteria</taxon>
        <taxon>Rhodospirillales</taxon>
        <taxon>Azospirillaceae</taxon>
        <taxon>Azospirillum</taxon>
    </lineage>
</organism>
<geneLocation type="plasmid" evidence="1 2">
    <name>AZO_p1</name>
</geneLocation>
<accession>G7ZB49</accession>
<dbReference type="EMBL" id="FQ311869">
    <property type="protein sequence ID" value="CBS88433.1"/>
    <property type="molecule type" value="Genomic_DNA"/>
</dbReference>
<dbReference type="HOGENOM" id="CLU_1425359_0_0_5"/>
<dbReference type="Proteomes" id="UP000005667">
    <property type="component" value="Plasmid AZO_p1"/>
</dbReference>
<name>G7ZB49_AZOL4</name>
<gene>
    <name evidence="1" type="ordered locus">AZOLI_p10118</name>
</gene>
<protein>
    <submittedName>
        <fullName evidence="1">Uncharacterized protein</fullName>
    </submittedName>
</protein>
<reference evidence="2" key="1">
    <citation type="journal article" date="2011" name="PLoS Genet.">
        <title>Azospirillum genomes reveal transition of bacteria from aquatic to terrestrial environments.</title>
        <authorList>
            <person name="Wisniewski-Dye F."/>
            <person name="Borziak K."/>
            <person name="Khalsa-Moyers G."/>
            <person name="Alexandre G."/>
            <person name="Sukharnikov L.O."/>
            <person name="Wuichet K."/>
            <person name="Hurst G.B."/>
            <person name="McDonald W.H."/>
            <person name="Robertson J.S."/>
            <person name="Barbe V."/>
            <person name="Calteau A."/>
            <person name="Rouy Z."/>
            <person name="Mangenot S."/>
            <person name="Prigent-Combaret C."/>
            <person name="Normand P."/>
            <person name="Boyer M."/>
            <person name="Siguier P."/>
            <person name="Dessaux Y."/>
            <person name="Elmerich C."/>
            <person name="Condemine G."/>
            <person name="Krishnen G."/>
            <person name="Kennedy I."/>
            <person name="Paterson A.H."/>
            <person name="Gonzalez V."/>
            <person name="Mavingui P."/>
            <person name="Zhulin I.B."/>
        </authorList>
    </citation>
    <scope>NUCLEOTIDE SEQUENCE [LARGE SCALE GENOMIC DNA]</scope>
    <source>
        <strain evidence="2">4B</strain>
    </source>
</reference>
<evidence type="ECO:0000313" key="2">
    <source>
        <dbReference type="Proteomes" id="UP000005667"/>
    </source>
</evidence>
<sequence length="190" mass="20968">MDHLLNELPHLCFDARTQGVYRSYVYTNEFVDLLPYEFDALHEGSHDSETILSTDIRFNVRYALAFIHRSSLHHLESTGMEERPAPYPEHAVYENPPPQGGMGRRPPISKGGNAHQRAILGPVIQFRTSTALGVAPNGVRRAVPAVSCQTTSGDGGDSPTCCTVNRHGGNPDSAVVKTFIYARVPQRKNE</sequence>